<dbReference type="Pfam" id="PF00400">
    <property type="entry name" value="WD40"/>
    <property type="match status" value="2"/>
</dbReference>
<accession>A0AAD5U7D1</accession>
<protein>
    <submittedName>
        <fullName evidence="1">WD repeat-containing protein 27</fullName>
    </submittedName>
</protein>
<dbReference type="SUPFAM" id="SSF50978">
    <property type="entry name" value="WD40 repeat-like"/>
    <property type="match status" value="1"/>
</dbReference>
<reference evidence="1" key="1">
    <citation type="submission" date="2020-05" db="EMBL/GenBank/DDBJ databases">
        <title>Phylogenomic resolution of chytrid fungi.</title>
        <authorList>
            <person name="Stajich J.E."/>
            <person name="Amses K."/>
            <person name="Simmons R."/>
            <person name="Seto K."/>
            <person name="Myers J."/>
            <person name="Bonds A."/>
            <person name="Quandt C.A."/>
            <person name="Barry K."/>
            <person name="Liu P."/>
            <person name="Grigoriev I."/>
            <person name="Longcore J.E."/>
            <person name="James T.Y."/>
        </authorList>
    </citation>
    <scope>NUCLEOTIDE SEQUENCE</scope>
    <source>
        <strain evidence="1">JEL0476</strain>
    </source>
</reference>
<comment type="caution">
    <text evidence="1">The sequence shown here is derived from an EMBL/GenBank/DDBJ whole genome shotgun (WGS) entry which is preliminary data.</text>
</comment>
<dbReference type="EMBL" id="JADGJW010000020">
    <property type="protein sequence ID" value="KAJ3227225.1"/>
    <property type="molecule type" value="Genomic_DNA"/>
</dbReference>
<gene>
    <name evidence="1" type="primary">WDR27</name>
    <name evidence="1" type="ORF">HK099_002918</name>
</gene>
<sequence>MSSNNNSSFALEIGPQFSANKAFTCKGDWILLLSQKKSIQFFNLTNNISIEFDINASQKSRLIQFGNKFNPFTLILCTKDSVTSYKFKQAFDFDLELVEERLIASDIGKVSFIALDQNDCFVAVSVLNKVYIFDLINNFTTILEGHGGNVTVWDIMKKTCIYQSSIISAHPFTAIDIDPRQDRNKFCLGSEDGYLRFYDYSQKTSINSSIEPRLLTVISDLEVQISKEPSIQSSVNIINSVSSWRQSEQQQKSIKKLNENKDVCMNVNHSPSVLTLHYTPSRNNCRLIVGFSKKLLVLNVDNYQILFRFEFGEQTKTVALAAEPLNFEIKREEIIENNFNMLPLVGTFGFSFSEKNENVLYIATKSCLSKEVNILKLTESFVLGDKSNFLPSISYNEKLLIPCKGESLSHYLERLISTQVKGNWAENILKDCLLKLNSFNINSITAIRNNSDFLNVLNKIEGLPSFVLKNLENICLGGENVTFDSKFSKTKVDFITALDMPLNTESPLHYVKNKPNIRSSKAVMTKCGFVSKKQLGSLNQPITFRSKVKSSGYSASPAVNKLFTKPKISKRASQTSISPASFSESNLVHKYELLNTDTRLILSEFNVQPHAAPVVCLKYHSLGNFFASSSVDKTARTYLTRKNSSVKTFIGHSSGVTEVAVGERCIKNLGYPILTLEGGNSLVRFWGTEKSDPLILIGAKPKPVKPKPKTENTFYRIQGIKFFNHDELLVFARGPILQFATYNIHKPDPGSIQPNMNSLYNSCKVVGQYSTEADNILSKPSITSIACMNTVNSHLVIYATSDKKLSLFDVNAGKNISYLENAMKRAINNIALADYYSISNYFHPEMEREGSDEEIESLSVELNNNFKIGLGVGNSGFHNMFSTSAISDSIKLWDLRNFQPVLHLHGHINRLGSVGASLSPCGRFVLTGSEDNQAYIYDIRKASVLCKLSGGHNDIVSAVDFNPINAEVITGVSVFNYYVKLNDVGTRWKN</sequence>
<proteinExistence type="predicted"/>
<keyword evidence="2" id="KW-1185">Reference proteome</keyword>
<organism evidence="1 2">
    <name type="scientific">Clydaea vesicula</name>
    <dbReference type="NCBI Taxonomy" id="447962"/>
    <lineage>
        <taxon>Eukaryota</taxon>
        <taxon>Fungi</taxon>
        <taxon>Fungi incertae sedis</taxon>
        <taxon>Chytridiomycota</taxon>
        <taxon>Chytridiomycota incertae sedis</taxon>
        <taxon>Chytridiomycetes</taxon>
        <taxon>Lobulomycetales</taxon>
        <taxon>Lobulomycetaceae</taxon>
        <taxon>Clydaea</taxon>
    </lineage>
</organism>
<dbReference type="InterPro" id="IPR036322">
    <property type="entry name" value="WD40_repeat_dom_sf"/>
</dbReference>
<dbReference type="PANTHER" id="PTHR44525">
    <property type="entry name" value="WD REPEAT-CONTAINING PROTEIN 27"/>
    <property type="match status" value="1"/>
</dbReference>
<dbReference type="Gene3D" id="2.130.10.10">
    <property type="entry name" value="YVTN repeat-like/Quinoprotein amine dehydrogenase"/>
    <property type="match status" value="3"/>
</dbReference>
<dbReference type="AlphaFoldDB" id="A0AAD5U7D1"/>
<dbReference type="InterPro" id="IPR011047">
    <property type="entry name" value="Quinoprotein_ADH-like_sf"/>
</dbReference>
<dbReference type="InterPro" id="IPR015943">
    <property type="entry name" value="WD40/YVTN_repeat-like_dom_sf"/>
</dbReference>
<evidence type="ECO:0000313" key="1">
    <source>
        <dbReference type="EMBL" id="KAJ3227225.1"/>
    </source>
</evidence>
<dbReference type="Proteomes" id="UP001211065">
    <property type="component" value="Unassembled WGS sequence"/>
</dbReference>
<dbReference type="InterPro" id="IPR042411">
    <property type="entry name" value="WDR27"/>
</dbReference>
<dbReference type="SMART" id="SM00320">
    <property type="entry name" value="WD40"/>
    <property type="match status" value="7"/>
</dbReference>
<name>A0AAD5U7D1_9FUNG</name>
<evidence type="ECO:0000313" key="2">
    <source>
        <dbReference type="Proteomes" id="UP001211065"/>
    </source>
</evidence>
<dbReference type="PANTHER" id="PTHR44525:SF1">
    <property type="entry name" value="WD REPEAT-CONTAINING PROTEIN 27"/>
    <property type="match status" value="1"/>
</dbReference>
<dbReference type="SUPFAM" id="SSF50998">
    <property type="entry name" value="Quinoprotein alcohol dehydrogenase-like"/>
    <property type="match status" value="1"/>
</dbReference>
<dbReference type="InterPro" id="IPR001680">
    <property type="entry name" value="WD40_rpt"/>
</dbReference>